<dbReference type="KEGG" id="ovi:T265_13280"/>
<protein>
    <submittedName>
        <fullName evidence="1">Uncharacterized protein</fullName>
    </submittedName>
</protein>
<name>A0A075A2R6_OPIVI</name>
<reference evidence="1 2" key="1">
    <citation type="submission" date="2013-11" db="EMBL/GenBank/DDBJ databases">
        <title>Opisthorchis viverrini - life in the bile duct.</title>
        <authorList>
            <person name="Young N.D."/>
            <person name="Nagarajan N."/>
            <person name="Lin S.J."/>
            <person name="Korhonen P.K."/>
            <person name="Jex A.R."/>
            <person name="Hall R.S."/>
            <person name="Safavi-Hemami H."/>
            <person name="Kaewkong W."/>
            <person name="Bertrand D."/>
            <person name="Gao S."/>
            <person name="Seet Q."/>
            <person name="Wongkham S."/>
            <person name="Teh B.T."/>
            <person name="Wongkham C."/>
            <person name="Intapan P.M."/>
            <person name="Maleewong W."/>
            <person name="Yang X."/>
            <person name="Hu M."/>
            <person name="Wang Z."/>
            <person name="Hofmann A."/>
            <person name="Sternberg P.W."/>
            <person name="Tan P."/>
            <person name="Wang J."/>
            <person name="Gasser R.B."/>
        </authorList>
    </citation>
    <scope>NUCLEOTIDE SEQUENCE [LARGE SCALE GENOMIC DNA]</scope>
</reference>
<sequence length="109" mass="12496">MRSTVVADFLLLLAAQNPVRLRNLFYLAVDSNLFADDVVNVWEDIVTRTPTLTDVIKNNLRVLIPHPQQVPVKLRDRGLFTQKVELEFLLDASHQAIEVNRQRNIHVGL</sequence>
<organism evidence="1 2">
    <name type="scientific">Opisthorchis viverrini</name>
    <name type="common">Southeast Asian liver fluke</name>
    <dbReference type="NCBI Taxonomy" id="6198"/>
    <lineage>
        <taxon>Eukaryota</taxon>
        <taxon>Metazoa</taxon>
        <taxon>Spiralia</taxon>
        <taxon>Lophotrochozoa</taxon>
        <taxon>Platyhelminthes</taxon>
        <taxon>Trematoda</taxon>
        <taxon>Digenea</taxon>
        <taxon>Opisthorchiida</taxon>
        <taxon>Opisthorchiata</taxon>
        <taxon>Opisthorchiidae</taxon>
        <taxon>Opisthorchis</taxon>
    </lineage>
</organism>
<dbReference type="RefSeq" id="XP_009166385.1">
    <property type="nucleotide sequence ID" value="XM_009168121.1"/>
</dbReference>
<dbReference type="CTD" id="20327447"/>
<dbReference type="EMBL" id="KL596670">
    <property type="protein sequence ID" value="KER29865.1"/>
    <property type="molecule type" value="Genomic_DNA"/>
</dbReference>
<proteinExistence type="predicted"/>
<dbReference type="AlphaFoldDB" id="A0A075A2R6"/>
<dbReference type="Proteomes" id="UP000054324">
    <property type="component" value="Unassembled WGS sequence"/>
</dbReference>
<keyword evidence="2" id="KW-1185">Reference proteome</keyword>
<evidence type="ECO:0000313" key="1">
    <source>
        <dbReference type="EMBL" id="KER29865.1"/>
    </source>
</evidence>
<evidence type="ECO:0000313" key="2">
    <source>
        <dbReference type="Proteomes" id="UP000054324"/>
    </source>
</evidence>
<accession>A0A075A2R6</accession>
<gene>
    <name evidence="1" type="ORF">T265_13280</name>
</gene>
<feature type="non-terminal residue" evidence="1">
    <location>
        <position position="109"/>
    </location>
</feature>
<dbReference type="GeneID" id="20327447"/>